<dbReference type="Proteomes" id="UP000009168">
    <property type="component" value="Unassembled WGS sequence"/>
</dbReference>
<name>Q23K52_TETTS</name>
<dbReference type="GeneID" id="7830574"/>
<dbReference type="SUPFAM" id="SSF81631">
    <property type="entry name" value="PAP/OAS1 substrate-binding domain"/>
    <property type="match status" value="1"/>
</dbReference>
<dbReference type="InterPro" id="IPR043519">
    <property type="entry name" value="NT_sf"/>
</dbReference>
<dbReference type="Pfam" id="PF12796">
    <property type="entry name" value="Ank_2"/>
    <property type="match status" value="2"/>
</dbReference>
<dbReference type="KEGG" id="tet:TTHERM_00194830"/>
<dbReference type="PANTHER" id="PTHR23092">
    <property type="entry name" value="POLY(A) RNA POLYMERASE"/>
    <property type="match status" value="1"/>
</dbReference>
<dbReference type="GO" id="GO:0031499">
    <property type="term" value="C:TRAMP complex"/>
    <property type="evidence" value="ECO:0007669"/>
    <property type="project" value="TreeGrafter"/>
</dbReference>
<feature type="region of interest" description="Disordered" evidence="3">
    <location>
        <begin position="286"/>
        <end position="318"/>
    </location>
</feature>
<evidence type="ECO:0000259" key="4">
    <source>
        <dbReference type="Pfam" id="PF22600"/>
    </source>
</evidence>
<reference evidence="6" key="1">
    <citation type="journal article" date="2006" name="PLoS Biol.">
        <title>Macronuclear genome sequence of the ciliate Tetrahymena thermophila, a model eukaryote.</title>
        <authorList>
            <person name="Eisen J.A."/>
            <person name="Coyne R.S."/>
            <person name="Wu M."/>
            <person name="Wu D."/>
            <person name="Thiagarajan M."/>
            <person name="Wortman J.R."/>
            <person name="Badger J.H."/>
            <person name="Ren Q."/>
            <person name="Amedeo P."/>
            <person name="Jones K.M."/>
            <person name="Tallon L.J."/>
            <person name="Delcher A.L."/>
            <person name="Salzberg S.L."/>
            <person name="Silva J.C."/>
            <person name="Haas B.J."/>
            <person name="Majoros W.H."/>
            <person name="Farzad M."/>
            <person name="Carlton J.M."/>
            <person name="Smith R.K. Jr."/>
            <person name="Garg J."/>
            <person name="Pearlman R.E."/>
            <person name="Karrer K.M."/>
            <person name="Sun L."/>
            <person name="Manning G."/>
            <person name="Elde N.C."/>
            <person name="Turkewitz A.P."/>
            <person name="Asai D.J."/>
            <person name="Wilkes D.E."/>
            <person name="Wang Y."/>
            <person name="Cai H."/>
            <person name="Collins K."/>
            <person name="Stewart B.A."/>
            <person name="Lee S.R."/>
            <person name="Wilamowska K."/>
            <person name="Weinberg Z."/>
            <person name="Ruzzo W.L."/>
            <person name="Wloga D."/>
            <person name="Gaertig J."/>
            <person name="Frankel J."/>
            <person name="Tsao C.-C."/>
            <person name="Gorovsky M.A."/>
            <person name="Keeling P.J."/>
            <person name="Waller R.F."/>
            <person name="Patron N.J."/>
            <person name="Cherry J.M."/>
            <person name="Stover N.A."/>
            <person name="Krieger C.J."/>
            <person name="del Toro C."/>
            <person name="Ryder H.F."/>
            <person name="Williamson S.C."/>
            <person name="Barbeau R.A."/>
            <person name="Hamilton E.P."/>
            <person name="Orias E."/>
        </authorList>
    </citation>
    <scope>NUCLEOTIDE SEQUENCE [LARGE SCALE GENOMIC DNA]</scope>
    <source>
        <strain evidence="6">SB210</strain>
    </source>
</reference>
<feature type="compositionally biased region" description="Low complexity" evidence="3">
    <location>
        <begin position="360"/>
        <end position="380"/>
    </location>
</feature>
<organism evidence="5 6">
    <name type="scientific">Tetrahymena thermophila (strain SB210)</name>
    <dbReference type="NCBI Taxonomy" id="312017"/>
    <lineage>
        <taxon>Eukaryota</taxon>
        <taxon>Sar</taxon>
        <taxon>Alveolata</taxon>
        <taxon>Ciliophora</taxon>
        <taxon>Intramacronucleata</taxon>
        <taxon>Oligohymenophorea</taxon>
        <taxon>Hymenostomatida</taxon>
        <taxon>Tetrahymenina</taxon>
        <taxon>Tetrahymenidae</taxon>
        <taxon>Tetrahymena</taxon>
    </lineage>
</organism>
<dbReference type="SMART" id="SM00248">
    <property type="entry name" value="ANK"/>
    <property type="match status" value="4"/>
</dbReference>
<feature type="region of interest" description="Disordered" evidence="3">
    <location>
        <begin position="360"/>
        <end position="409"/>
    </location>
</feature>
<feature type="compositionally biased region" description="Low complexity" evidence="3">
    <location>
        <begin position="489"/>
        <end position="521"/>
    </location>
</feature>
<dbReference type="PANTHER" id="PTHR23092:SF15">
    <property type="entry name" value="INACTIVE NON-CANONICAL POLY(A) RNA POLYMERASE PROTEIN TRF4-2-RELATED"/>
    <property type="match status" value="1"/>
</dbReference>
<dbReference type="eggNOG" id="KOG0504">
    <property type="taxonomic scope" value="Eukaryota"/>
</dbReference>
<protein>
    <submittedName>
        <fullName evidence="5">Nucleotidyltransferase domain protein</fullName>
    </submittedName>
</protein>
<dbReference type="Gene3D" id="1.25.40.20">
    <property type="entry name" value="Ankyrin repeat-containing domain"/>
    <property type="match status" value="2"/>
</dbReference>
<dbReference type="Pfam" id="PF22600">
    <property type="entry name" value="MTPAP-like_central"/>
    <property type="match status" value="1"/>
</dbReference>
<evidence type="ECO:0000256" key="3">
    <source>
        <dbReference type="SAM" id="MobiDB-lite"/>
    </source>
</evidence>
<sequence>MDNKKQANNDIEEVRQLFGQQPQVGAAQTSLKAQIQNCSDNLNLNQIIKDGKLEKFEEYFKNHIESKNEKPDKSEMSQILLKLIDNYYENKDHQQCAVYLINKVDINPNYHPLDEDDGVTLLMKAAEKYMVQVVKLLLQKNDIQVNQTDRKGETALIHSVRCQKPSMKDHLLVIELLLEHGADPNTKYIDDSKGEMPLLHACVINQWADTVNLLIKYKIDINQIDKQGDTATHVAARRQKRPEILESLLTCNPDLKIQNNNHQTALDVAQEDKKKLIQSKIHEQEEKLRQQQLESKKQDQNKQAEQQIKDVKQDEQSNNFEEKQVIQNQIEQVQDELFNTTATESKINYEIVQESEQKSKQIIQNTQQNQTSQIQQQASQKSEDEGKSKNNSQQSKDQKESGLENGNINGFQQQQQGQVNQNTNSSLQSKKQLNQASTEFQLNSQQANQSLSSSSSQQNNASNNLINQNQQTNFSSPTQSFNSMQNIKANNSNLNSSINSQNNINKNPQYGSQYQNYSGQQHLDRSKNLPNQQLQQGQITATLNRGASNFNYPQQKSPISQVGIPNQNIMPGLNGNHQQILQKNQVQTPIPQNQVQNNQQLQQTPSPSNVTEEYPFWPESVKLYDLMKTSIITKINPNKISIDISDDSKRNDLNQKAQFISYFTNIDKMMNQLKNENKEYKIKNQQLEQENQSLKQKYEDLLRLTNSKNYESEIPNQIDPQQTTNLHIQGNNKDPFNCANDILDWDQDLMFRKHGDPNVNYFKSTQMLSKKELIPHLNEEIREFEREVNEYNKRMEPTFDELIKKVEDIIKQQYPNIKLNKYGSYATKLCLPWSDIDIVVDASGVNDSANQSFLKTIESLLLAHSDLVQEIFNVSNTSVPVLKVTCTQKYDYKKLDITILEGKHNGIKCVDLVNNYINAYQHLKPLVLVLKQFLHSLEMNDTYKGGLSSYSLILMLVYFIQQKQNTDDLPDNEAELLIQFLLFYGFDEQKSKYIAPKKVDSKGEMDMSQPPNIPNMNNYAFSNFTNDQKIHIMDPQNYQNNVARSSFHYNKIKTAMACSYTIMHTMYVCHSCKNQREIKESQKKPCLILKRLFYLPGKIMDIQDAWVIHPIQQQQYPFYNQYAPY</sequence>
<dbReference type="OrthoDB" id="286464at2759"/>
<feature type="coiled-coil region" evidence="2">
    <location>
        <begin position="663"/>
        <end position="704"/>
    </location>
</feature>
<feature type="region of interest" description="Disordered" evidence="3">
    <location>
        <begin position="443"/>
        <end position="462"/>
    </location>
</feature>
<dbReference type="SUPFAM" id="SSF48403">
    <property type="entry name" value="Ankyrin repeat"/>
    <property type="match status" value="1"/>
</dbReference>
<feature type="region of interest" description="Disordered" evidence="3">
    <location>
        <begin position="489"/>
        <end position="524"/>
    </location>
</feature>
<dbReference type="InterPro" id="IPR045862">
    <property type="entry name" value="Trf4-like"/>
</dbReference>
<dbReference type="GO" id="GO:1990817">
    <property type="term" value="F:poly(A) RNA polymerase activity"/>
    <property type="evidence" value="ECO:0007669"/>
    <property type="project" value="InterPro"/>
</dbReference>
<keyword evidence="1" id="KW-0040">ANK repeat</keyword>
<evidence type="ECO:0000313" key="5">
    <source>
        <dbReference type="EMBL" id="EAR96991.3"/>
    </source>
</evidence>
<dbReference type="EMBL" id="GG662673">
    <property type="protein sequence ID" value="EAR96991.3"/>
    <property type="molecule type" value="Genomic_DNA"/>
</dbReference>
<evidence type="ECO:0000256" key="1">
    <source>
        <dbReference type="PROSITE-ProRule" id="PRU00023"/>
    </source>
</evidence>
<dbReference type="InterPro" id="IPR002110">
    <property type="entry name" value="Ankyrin_rpt"/>
</dbReference>
<dbReference type="RefSeq" id="XP_001017236.3">
    <property type="nucleotide sequence ID" value="XM_001017236.3"/>
</dbReference>
<dbReference type="GO" id="GO:0043634">
    <property type="term" value="P:polyadenylation-dependent ncRNA catabolic process"/>
    <property type="evidence" value="ECO:0007669"/>
    <property type="project" value="TreeGrafter"/>
</dbReference>
<gene>
    <name evidence="5" type="ORF">TTHERM_00194830</name>
</gene>
<dbReference type="InParanoid" id="Q23K52"/>
<dbReference type="GO" id="GO:0005730">
    <property type="term" value="C:nucleolus"/>
    <property type="evidence" value="ECO:0007669"/>
    <property type="project" value="TreeGrafter"/>
</dbReference>
<evidence type="ECO:0000313" key="6">
    <source>
        <dbReference type="Proteomes" id="UP000009168"/>
    </source>
</evidence>
<dbReference type="SUPFAM" id="SSF81301">
    <property type="entry name" value="Nucleotidyltransferase"/>
    <property type="match status" value="1"/>
</dbReference>
<dbReference type="eggNOG" id="KOG1906">
    <property type="taxonomic scope" value="Eukaryota"/>
</dbReference>
<dbReference type="InterPro" id="IPR054708">
    <property type="entry name" value="MTPAP-like_central"/>
</dbReference>
<dbReference type="InterPro" id="IPR036770">
    <property type="entry name" value="Ankyrin_rpt-contain_sf"/>
</dbReference>
<keyword evidence="2" id="KW-0175">Coiled coil</keyword>
<dbReference type="Gene3D" id="3.30.460.10">
    <property type="entry name" value="Beta Polymerase, domain 2"/>
    <property type="match status" value="1"/>
</dbReference>
<dbReference type="GO" id="GO:0031123">
    <property type="term" value="P:RNA 3'-end processing"/>
    <property type="evidence" value="ECO:0007669"/>
    <property type="project" value="TreeGrafter"/>
</dbReference>
<dbReference type="PROSITE" id="PS50088">
    <property type="entry name" value="ANK_REPEAT"/>
    <property type="match status" value="1"/>
</dbReference>
<dbReference type="AlphaFoldDB" id="Q23K52"/>
<evidence type="ECO:0000256" key="2">
    <source>
        <dbReference type="SAM" id="Coils"/>
    </source>
</evidence>
<dbReference type="GO" id="GO:0003729">
    <property type="term" value="F:mRNA binding"/>
    <property type="evidence" value="ECO:0007669"/>
    <property type="project" value="TreeGrafter"/>
</dbReference>
<dbReference type="HOGENOM" id="CLU_276540_0_0_1"/>
<proteinExistence type="predicted"/>
<dbReference type="CDD" id="cd05402">
    <property type="entry name" value="NT_PAP_TUTase"/>
    <property type="match status" value="1"/>
</dbReference>
<keyword evidence="6" id="KW-1185">Reference proteome</keyword>
<feature type="domain" description="Poly(A) RNA polymerase mitochondrial-like central palm" evidence="4">
    <location>
        <begin position="778"/>
        <end position="915"/>
    </location>
</feature>
<feature type="repeat" description="ANK" evidence="1">
    <location>
        <begin position="227"/>
        <end position="260"/>
    </location>
</feature>
<dbReference type="Gene3D" id="1.10.1410.10">
    <property type="match status" value="1"/>
</dbReference>
<dbReference type="STRING" id="312017.Q23K52"/>
<accession>Q23K52</accession>